<feature type="region of interest" description="Disordered" evidence="1">
    <location>
        <begin position="1"/>
        <end position="69"/>
    </location>
</feature>
<keyword evidence="3" id="KW-1185">Reference proteome</keyword>
<evidence type="ECO:0000313" key="3">
    <source>
        <dbReference type="Proteomes" id="UP000070195"/>
    </source>
</evidence>
<comment type="caution">
    <text evidence="2">The sequence shown here is derived from an EMBL/GenBank/DDBJ whole genome shotgun (WGS) entry which is preliminary data.</text>
</comment>
<organism evidence="2 3">
    <name type="scientific">candidate division MSBL1 archaeon SCGC-AAA259D18</name>
    <dbReference type="NCBI Taxonomy" id="1698262"/>
    <lineage>
        <taxon>Archaea</taxon>
        <taxon>Methanobacteriati</taxon>
        <taxon>Methanobacteriota</taxon>
        <taxon>candidate division MSBL1</taxon>
    </lineage>
</organism>
<protein>
    <submittedName>
        <fullName evidence="2">Uncharacterized protein</fullName>
    </submittedName>
</protein>
<dbReference type="Proteomes" id="UP000070195">
    <property type="component" value="Unassembled WGS sequence"/>
</dbReference>
<proteinExistence type="predicted"/>
<dbReference type="EMBL" id="LHXM01000019">
    <property type="protein sequence ID" value="KXA91594.1"/>
    <property type="molecule type" value="Genomic_DNA"/>
</dbReference>
<sequence length="81" mass="8561">MGNGNLKEAKPVAYMETGNTPGDRSLGVRPALFDAKKREASSSHPSRIVPPLGTLIDGSDGPRLGGEPKGIVQHIMTTESY</sequence>
<reference evidence="2 3" key="1">
    <citation type="journal article" date="2016" name="Sci. Rep.">
        <title>Metabolic traits of an uncultured archaeal lineage -MSBL1- from brine pools of the Red Sea.</title>
        <authorList>
            <person name="Mwirichia R."/>
            <person name="Alam I."/>
            <person name="Rashid M."/>
            <person name="Vinu M."/>
            <person name="Ba-Alawi W."/>
            <person name="Anthony Kamau A."/>
            <person name="Kamanda Ngugi D."/>
            <person name="Goker M."/>
            <person name="Klenk H.P."/>
            <person name="Bajic V."/>
            <person name="Stingl U."/>
        </authorList>
    </citation>
    <scope>NUCLEOTIDE SEQUENCE [LARGE SCALE GENOMIC DNA]</scope>
    <source>
        <strain evidence="2">SCGC-AAA259D18</strain>
    </source>
</reference>
<evidence type="ECO:0000313" key="2">
    <source>
        <dbReference type="EMBL" id="KXA91594.1"/>
    </source>
</evidence>
<accession>A0A133UBQ1</accession>
<name>A0A133UBQ1_9EURY</name>
<dbReference type="AlphaFoldDB" id="A0A133UBQ1"/>
<evidence type="ECO:0000256" key="1">
    <source>
        <dbReference type="SAM" id="MobiDB-lite"/>
    </source>
</evidence>
<gene>
    <name evidence="2" type="ORF">AKJ63_01230</name>
</gene>